<keyword evidence="9" id="KW-0407">Ion channel</keyword>
<organism evidence="14 15">
    <name type="scientific">Aquibium oceanicum</name>
    <dbReference type="NCBI Taxonomy" id="1670800"/>
    <lineage>
        <taxon>Bacteria</taxon>
        <taxon>Pseudomonadati</taxon>
        <taxon>Pseudomonadota</taxon>
        <taxon>Alphaproteobacteria</taxon>
        <taxon>Hyphomicrobiales</taxon>
        <taxon>Phyllobacteriaceae</taxon>
        <taxon>Aquibium</taxon>
    </lineage>
</organism>
<dbReference type="Gene3D" id="1.10.287.70">
    <property type="match status" value="1"/>
</dbReference>
<dbReference type="SMART" id="SM00062">
    <property type="entry name" value="PBPb"/>
    <property type="match status" value="1"/>
</dbReference>
<gene>
    <name evidence="14" type="ORF">BSQ44_13655</name>
</gene>
<keyword evidence="5" id="KW-0406">Ion transport</keyword>
<dbReference type="Pfam" id="PF00497">
    <property type="entry name" value="SBP_bac_3"/>
    <property type="match status" value="1"/>
</dbReference>
<dbReference type="Gene3D" id="3.40.190.10">
    <property type="entry name" value="Periplasmic binding protein-like II"/>
    <property type="match status" value="2"/>
</dbReference>
<feature type="signal peptide" evidence="11">
    <location>
        <begin position="1"/>
        <end position="22"/>
    </location>
</feature>
<evidence type="ECO:0000259" key="12">
    <source>
        <dbReference type="SMART" id="SM00062"/>
    </source>
</evidence>
<evidence type="ECO:0000256" key="8">
    <source>
        <dbReference type="ARBA" id="ARBA00023180"/>
    </source>
</evidence>
<feature type="domain" description="Ionotropic glutamate receptor C-terminal" evidence="13">
    <location>
        <begin position="29"/>
        <end position="353"/>
    </location>
</feature>
<keyword evidence="8" id="KW-0325">Glycoprotein</keyword>
<evidence type="ECO:0000256" key="2">
    <source>
        <dbReference type="ARBA" id="ARBA00022448"/>
    </source>
</evidence>
<proteinExistence type="predicted"/>
<dbReference type="InterPro" id="IPR001320">
    <property type="entry name" value="Iontro_rcpt_C"/>
</dbReference>
<accession>A0A1L3SSG9</accession>
<dbReference type="SUPFAM" id="SSF81324">
    <property type="entry name" value="Voltage-gated potassium channels"/>
    <property type="match status" value="1"/>
</dbReference>
<dbReference type="SMART" id="SM00079">
    <property type="entry name" value="PBPe"/>
    <property type="match status" value="1"/>
</dbReference>
<dbReference type="PANTHER" id="PTHR18966">
    <property type="entry name" value="IONOTROPIC GLUTAMATE RECEPTOR"/>
    <property type="match status" value="1"/>
</dbReference>
<dbReference type="SUPFAM" id="SSF53850">
    <property type="entry name" value="Periplasmic binding protein-like II"/>
    <property type="match status" value="1"/>
</dbReference>
<keyword evidence="4 10" id="KW-1133">Transmembrane helix</keyword>
<keyword evidence="6 10" id="KW-0472">Membrane</keyword>
<evidence type="ECO:0000259" key="13">
    <source>
        <dbReference type="SMART" id="SM00079"/>
    </source>
</evidence>
<feature type="chain" id="PRO_5012318014" evidence="11">
    <location>
        <begin position="23"/>
        <end position="358"/>
    </location>
</feature>
<evidence type="ECO:0000256" key="11">
    <source>
        <dbReference type="SAM" id="SignalP"/>
    </source>
</evidence>
<keyword evidence="15" id="KW-1185">Reference proteome</keyword>
<dbReference type="EMBL" id="CP018171">
    <property type="protein sequence ID" value="APH72291.1"/>
    <property type="molecule type" value="Genomic_DNA"/>
</dbReference>
<keyword evidence="7" id="KW-0675">Receptor</keyword>
<evidence type="ECO:0000256" key="9">
    <source>
        <dbReference type="ARBA" id="ARBA00023303"/>
    </source>
</evidence>
<feature type="transmembrane region" description="Helical" evidence="10">
    <location>
        <begin position="138"/>
        <end position="159"/>
    </location>
</feature>
<feature type="domain" description="Solute-binding protein family 3/N-terminal" evidence="12">
    <location>
        <begin position="29"/>
        <end position="357"/>
    </location>
</feature>
<protein>
    <submittedName>
        <fullName evidence="14">ABC transporter substrate-binding protein</fullName>
    </submittedName>
</protein>
<reference evidence="15" key="1">
    <citation type="submission" date="2016-11" db="EMBL/GenBank/DDBJ databases">
        <title>Mesorhizobium oceanicum sp. nov., isolated from deep seawater in South China Sea.</title>
        <authorList>
            <person name="Fu G.-Y."/>
        </authorList>
    </citation>
    <scope>NUCLEOTIDE SEQUENCE [LARGE SCALE GENOMIC DNA]</scope>
    <source>
        <strain evidence="15">B7</strain>
    </source>
</reference>
<comment type="subcellular location">
    <subcellularLocation>
        <location evidence="1">Membrane</location>
        <topology evidence="1">Multi-pass membrane protein</topology>
    </subcellularLocation>
</comment>
<dbReference type="Pfam" id="PF00060">
    <property type="entry name" value="Lig_chan"/>
    <property type="match status" value="1"/>
</dbReference>
<feature type="transmembrane region" description="Helical" evidence="10">
    <location>
        <begin position="204"/>
        <end position="228"/>
    </location>
</feature>
<sequence>MPRALMLALALAMGLAATGARAQVLATETLTVATREAPPFAMRDADGKWSGISIALWEHIARDLQLDYRFEEASLADMIDGVEDGRYDAAVAALTITPEREAVVDFSHPFYTTGFGLAVSQERVNWLGMLFGLLSWQFLQAVLLLAAVIAVVGFLFWLFERKRNADEFGGKWWKGLGSGFWLSAVTMTTVGYGDKAPRTPSGRAVALVWMFTAIIITSTFTGMIASALTADRISGSIRGPDDLPKALVGSIQGSASEIWLAERRVNFRNFDTVAQGMDAVADGRIDVFVYDKPLLQYLAADMDDGETEVLSGTFGRQDYGIALPQGSPMREAVNNALLTFLETEDWDALTFRYLGEEE</sequence>
<evidence type="ECO:0000256" key="7">
    <source>
        <dbReference type="ARBA" id="ARBA00023170"/>
    </source>
</evidence>
<evidence type="ECO:0000256" key="10">
    <source>
        <dbReference type="SAM" id="Phobius"/>
    </source>
</evidence>
<evidence type="ECO:0000256" key="1">
    <source>
        <dbReference type="ARBA" id="ARBA00004141"/>
    </source>
</evidence>
<evidence type="ECO:0000256" key="5">
    <source>
        <dbReference type="ARBA" id="ARBA00023065"/>
    </source>
</evidence>
<dbReference type="InterPro" id="IPR015683">
    <property type="entry name" value="Ionotropic_Glu_rcpt"/>
</dbReference>
<feature type="transmembrane region" description="Helical" evidence="10">
    <location>
        <begin position="171"/>
        <end position="192"/>
    </location>
</feature>
<keyword evidence="11" id="KW-0732">Signal</keyword>
<dbReference type="KEGG" id="meso:BSQ44_13655"/>
<dbReference type="GO" id="GO:0016020">
    <property type="term" value="C:membrane"/>
    <property type="evidence" value="ECO:0007669"/>
    <property type="project" value="UniProtKB-SubCell"/>
</dbReference>
<dbReference type="AlphaFoldDB" id="A0A1L3SSG9"/>
<evidence type="ECO:0000256" key="6">
    <source>
        <dbReference type="ARBA" id="ARBA00023136"/>
    </source>
</evidence>
<dbReference type="GO" id="GO:0015276">
    <property type="term" value="F:ligand-gated monoatomic ion channel activity"/>
    <property type="evidence" value="ECO:0007669"/>
    <property type="project" value="InterPro"/>
</dbReference>
<evidence type="ECO:0000313" key="14">
    <source>
        <dbReference type="EMBL" id="APH72291.1"/>
    </source>
</evidence>
<evidence type="ECO:0000313" key="15">
    <source>
        <dbReference type="Proteomes" id="UP000182840"/>
    </source>
</evidence>
<keyword evidence="2" id="KW-0813">Transport</keyword>
<dbReference type="Proteomes" id="UP000182840">
    <property type="component" value="Chromosome"/>
</dbReference>
<evidence type="ECO:0000256" key="3">
    <source>
        <dbReference type="ARBA" id="ARBA00022692"/>
    </source>
</evidence>
<dbReference type="InterPro" id="IPR001638">
    <property type="entry name" value="Solute-binding_3/MltF_N"/>
</dbReference>
<dbReference type="STRING" id="1670800.BSQ44_13655"/>
<keyword evidence="3 10" id="KW-0812">Transmembrane</keyword>
<evidence type="ECO:0000256" key="4">
    <source>
        <dbReference type="ARBA" id="ARBA00022989"/>
    </source>
</evidence>
<name>A0A1L3SSG9_9HYPH</name>